<sequence>MNGIGFKTSSNGRVRLGAIGAAMLAVLAFGAAGCGGDGDEPSKTVASAPAAEGGPTASAAADGRGDPTAYAQCMRTNGIPNFPDPADGRAQLPREIDPNSPTFRDAHEKCKQYAGNTQGGGGPQQDTWPVAEKLKYAQCMRQNGLPGFPDPDESGRMEFDPTKIDPKSTAFKNAEKACADFQPENARPNNNGGGGPGPAGGGS</sequence>
<evidence type="ECO:0000256" key="1">
    <source>
        <dbReference type="SAM" id="MobiDB-lite"/>
    </source>
</evidence>
<feature type="compositionally biased region" description="Low complexity" evidence="1">
    <location>
        <begin position="46"/>
        <end position="61"/>
    </location>
</feature>
<dbReference type="PROSITE" id="PS51257">
    <property type="entry name" value="PROKAR_LIPOPROTEIN"/>
    <property type="match status" value="1"/>
</dbReference>
<dbReference type="Proteomes" id="UP001596203">
    <property type="component" value="Unassembled WGS sequence"/>
</dbReference>
<comment type="caution">
    <text evidence="2">The sequence shown here is derived from an EMBL/GenBank/DDBJ whole genome shotgun (WGS) entry which is preliminary data.</text>
</comment>
<evidence type="ECO:0008006" key="4">
    <source>
        <dbReference type="Google" id="ProtNLM"/>
    </source>
</evidence>
<protein>
    <recommendedName>
        <fullName evidence="4">Lipoprotein</fullName>
    </recommendedName>
</protein>
<feature type="compositionally biased region" description="Basic and acidic residues" evidence="1">
    <location>
        <begin position="153"/>
        <end position="166"/>
    </location>
</feature>
<evidence type="ECO:0000313" key="3">
    <source>
        <dbReference type="Proteomes" id="UP001596203"/>
    </source>
</evidence>
<proteinExistence type="predicted"/>
<gene>
    <name evidence="2" type="ORF">ACFP2T_36095</name>
</gene>
<feature type="region of interest" description="Disordered" evidence="1">
    <location>
        <begin position="146"/>
        <end position="203"/>
    </location>
</feature>
<feature type="region of interest" description="Disordered" evidence="1">
    <location>
        <begin position="36"/>
        <end position="68"/>
    </location>
</feature>
<reference evidence="3" key="1">
    <citation type="journal article" date="2019" name="Int. J. Syst. Evol. Microbiol.">
        <title>The Global Catalogue of Microorganisms (GCM) 10K type strain sequencing project: providing services to taxonomists for standard genome sequencing and annotation.</title>
        <authorList>
            <consortium name="The Broad Institute Genomics Platform"/>
            <consortium name="The Broad Institute Genome Sequencing Center for Infectious Disease"/>
            <person name="Wu L."/>
            <person name="Ma J."/>
        </authorList>
    </citation>
    <scope>NUCLEOTIDE SEQUENCE [LARGE SCALE GENOMIC DNA]</scope>
    <source>
        <strain evidence="3">ZS-35-S2</strain>
    </source>
</reference>
<feature type="compositionally biased region" description="Gly residues" evidence="1">
    <location>
        <begin position="191"/>
        <end position="203"/>
    </location>
</feature>
<organism evidence="2 3">
    <name type="scientific">Plantactinospora solaniradicis</name>
    <dbReference type="NCBI Taxonomy" id="1723736"/>
    <lineage>
        <taxon>Bacteria</taxon>
        <taxon>Bacillati</taxon>
        <taxon>Actinomycetota</taxon>
        <taxon>Actinomycetes</taxon>
        <taxon>Micromonosporales</taxon>
        <taxon>Micromonosporaceae</taxon>
        <taxon>Plantactinospora</taxon>
    </lineage>
</organism>
<keyword evidence="3" id="KW-1185">Reference proteome</keyword>
<dbReference type="EMBL" id="JBHSPR010000046">
    <property type="protein sequence ID" value="MFC6021579.1"/>
    <property type="molecule type" value="Genomic_DNA"/>
</dbReference>
<accession>A0ABW1KKQ4</accession>
<dbReference type="RefSeq" id="WP_377429946.1">
    <property type="nucleotide sequence ID" value="NZ_JBHSPR010000046.1"/>
</dbReference>
<feature type="region of interest" description="Disordered" evidence="1">
    <location>
        <begin position="83"/>
        <end position="104"/>
    </location>
</feature>
<name>A0ABW1KKQ4_9ACTN</name>
<evidence type="ECO:0000313" key="2">
    <source>
        <dbReference type="EMBL" id="MFC6021579.1"/>
    </source>
</evidence>